<feature type="region of interest" description="Disordered" evidence="1">
    <location>
        <begin position="571"/>
        <end position="637"/>
    </location>
</feature>
<reference evidence="2" key="1">
    <citation type="submission" date="2021-12" db="EMBL/GenBank/DDBJ databases">
        <authorList>
            <person name="King R."/>
        </authorList>
    </citation>
    <scope>NUCLEOTIDE SEQUENCE</scope>
</reference>
<feature type="compositionally biased region" description="Basic and acidic residues" evidence="1">
    <location>
        <begin position="170"/>
        <end position="181"/>
    </location>
</feature>
<feature type="compositionally biased region" description="Polar residues" evidence="1">
    <location>
        <begin position="508"/>
        <end position="517"/>
    </location>
</feature>
<feature type="region of interest" description="Disordered" evidence="1">
    <location>
        <begin position="327"/>
        <end position="353"/>
    </location>
</feature>
<feature type="region of interest" description="Disordered" evidence="1">
    <location>
        <begin position="501"/>
        <end position="553"/>
    </location>
</feature>
<gene>
    <name evidence="2" type="ORF">BEMITA_LOCUS2208</name>
</gene>
<sequence length="718" mass="78930">MSMIANKWAKSNNDEAEETLHTDHSDPELDSQESVEQSSRMGPPVEYSSSHLPKEHRIFDPEPGSHSREAFNFVKQGTRFRANEVEHPFLSLLRQYSQGASKSSHFDVIAHELHSKISELCASFHAAWLHTLTATTESAKPSAATTEKSVLTSVGKPRPSQLTDRRPKRSYADERTVKSSDDQITYESHTQPEVSPSYRKPQIKIKSNNDRRKRAFSEYLPLSARGKESTKSKTSVSISPTRKHIMRLERKSGPALDASSPSKPQNLIKSIENFKKLAKLDLEQLENIDLEDGFAIDELDADALVSPSPSDPTEDLVEIHALPSITEATPSTRGNAKSTNVNSSNVKRPNAKSTIAKSTDVKITDVKSTDVKTTNVKSTDVKSTNVKSIDSKSNDVISTNVEIPNVTLRTYSQSSKDSYSRINRTTENLAEESGICQPCQSTPLPSEVKMGVSDEDLALTSTSLNEGLEQGLEESYPTFPTPPHSFDNLSSSTLQNELESAVKGVKPTDSTVSSNGREASLEFYPPRLTVTDEVESDKVDSYDSRTGIHSNGTDDTELVEEIDVFKTVNTQRLSEFPDDETLPTFPVQSSREPTESPDDEPLTTFPGKINEGPPDYQEATGSPHFKTPSPVLISPVNSVRKPEAERLVSPAFRLISSGSPVEPLYTNVITEPPEILSNAKSSDIAEDDISWKSIGVREPDISEDGDLGSFPNTSPLIL</sequence>
<feature type="compositionally biased region" description="Polar residues" evidence="1">
    <location>
        <begin position="182"/>
        <end position="194"/>
    </location>
</feature>
<name>A0A9P0EX77_BEMTA</name>
<evidence type="ECO:0000313" key="2">
    <source>
        <dbReference type="EMBL" id="CAH0382699.1"/>
    </source>
</evidence>
<dbReference type="Proteomes" id="UP001152759">
    <property type="component" value="Chromosome 10"/>
</dbReference>
<feature type="region of interest" description="Disordered" evidence="1">
    <location>
        <begin position="696"/>
        <end position="718"/>
    </location>
</feature>
<accession>A0A9P0EX77</accession>
<feature type="compositionally biased region" description="Polar residues" evidence="1">
    <location>
        <begin position="137"/>
        <end position="152"/>
    </location>
</feature>
<evidence type="ECO:0000313" key="3">
    <source>
        <dbReference type="Proteomes" id="UP001152759"/>
    </source>
</evidence>
<proteinExistence type="predicted"/>
<feature type="region of interest" description="Disordered" evidence="1">
    <location>
        <begin position="137"/>
        <end position="211"/>
    </location>
</feature>
<feature type="compositionally biased region" description="Basic and acidic residues" evidence="1">
    <location>
        <begin position="18"/>
        <end position="27"/>
    </location>
</feature>
<dbReference type="AlphaFoldDB" id="A0A9P0EX77"/>
<dbReference type="EMBL" id="OU963871">
    <property type="protein sequence ID" value="CAH0382699.1"/>
    <property type="molecule type" value="Genomic_DNA"/>
</dbReference>
<feature type="region of interest" description="Disordered" evidence="1">
    <location>
        <begin position="1"/>
        <end position="55"/>
    </location>
</feature>
<evidence type="ECO:0000256" key="1">
    <source>
        <dbReference type="SAM" id="MobiDB-lite"/>
    </source>
</evidence>
<keyword evidence="3" id="KW-1185">Reference proteome</keyword>
<protein>
    <submittedName>
        <fullName evidence="2">Uncharacterized protein</fullName>
    </submittedName>
</protein>
<organism evidence="2 3">
    <name type="scientific">Bemisia tabaci</name>
    <name type="common">Sweetpotato whitefly</name>
    <name type="synonym">Aleurodes tabaci</name>
    <dbReference type="NCBI Taxonomy" id="7038"/>
    <lineage>
        <taxon>Eukaryota</taxon>
        <taxon>Metazoa</taxon>
        <taxon>Ecdysozoa</taxon>
        <taxon>Arthropoda</taxon>
        <taxon>Hexapoda</taxon>
        <taxon>Insecta</taxon>
        <taxon>Pterygota</taxon>
        <taxon>Neoptera</taxon>
        <taxon>Paraneoptera</taxon>
        <taxon>Hemiptera</taxon>
        <taxon>Sternorrhyncha</taxon>
        <taxon>Aleyrodoidea</taxon>
        <taxon>Aleyrodidae</taxon>
        <taxon>Aleyrodinae</taxon>
        <taxon>Bemisia</taxon>
    </lineage>
</organism>